<dbReference type="EMBL" id="CP002086">
    <property type="protein sequence ID" value="ADJ27068.1"/>
    <property type="molecule type" value="Genomic_DNA"/>
</dbReference>
<evidence type="ECO:0000313" key="2">
    <source>
        <dbReference type="EMBL" id="ADJ27068.1"/>
    </source>
</evidence>
<gene>
    <name evidence="2" type="ordered locus">Nwat_0088</name>
</gene>
<protein>
    <submittedName>
        <fullName evidence="2">Uncharacterized protein</fullName>
    </submittedName>
</protein>
<feature type="chain" id="PRO_5003116751" evidence="1">
    <location>
        <begin position="36"/>
        <end position="180"/>
    </location>
</feature>
<dbReference type="OrthoDB" id="9814727at2"/>
<dbReference type="InterPro" id="IPR021969">
    <property type="entry name" value="DUF3579"/>
</dbReference>
<sequence length="180" mass="19688">MNSIQKTGNGVIRKFKRLISWFFMAVLGAGTGAIGAPSADGQIPGAKESFYLGGKLRGQHLRFAVNGASTPDESDRNTADAESLGIKRVFIYGITAEDEKFRPSNWAERLYYAGASYSSNHTAIFNPHVNMGVSPQGMKCVMVDTELQLENPMLFGFLIDFAKDNQLVMQDQDGNLLTVT</sequence>
<name>D8K873_NITWC</name>
<dbReference type="KEGG" id="nwa:Nwat_0088"/>
<dbReference type="Pfam" id="PF12112">
    <property type="entry name" value="DUF3579"/>
    <property type="match status" value="1"/>
</dbReference>
<keyword evidence="1" id="KW-0732">Signal</keyword>
<feature type="signal peptide" evidence="1">
    <location>
        <begin position="1"/>
        <end position="35"/>
    </location>
</feature>
<reference evidence="2 3" key="1">
    <citation type="submission" date="2010-06" db="EMBL/GenBank/DDBJ databases">
        <title>Complete sequence of chromosome of Nitrosococcus watsoni C-113.</title>
        <authorList>
            <consortium name="US DOE Joint Genome Institute"/>
            <person name="Lucas S."/>
            <person name="Copeland A."/>
            <person name="Lapidus A."/>
            <person name="Cheng J.-F."/>
            <person name="Bruce D."/>
            <person name="Goodwin L."/>
            <person name="Pitluck S."/>
            <person name="Malfatti S.A."/>
            <person name="Chain P.S.G."/>
            <person name="Land M."/>
            <person name="Hauser L."/>
            <person name="Kyrpides N."/>
            <person name="Ivanova N."/>
            <person name="Cambell M.A."/>
            <person name="Heidelberg J.F."/>
            <person name="Klotz M.G."/>
            <person name="Woyke T."/>
        </authorList>
    </citation>
    <scope>NUCLEOTIDE SEQUENCE [LARGE SCALE GENOMIC DNA]</scope>
    <source>
        <strain evidence="2 3">C-113</strain>
    </source>
</reference>
<dbReference type="HOGENOM" id="CLU_1494748_0_0_6"/>
<proteinExistence type="predicted"/>
<dbReference type="Proteomes" id="UP000000393">
    <property type="component" value="Chromosome"/>
</dbReference>
<dbReference type="Gene3D" id="3.30.70.2340">
    <property type="entry name" value="Uncharacterised protein PF12112 family, DUF3579"/>
    <property type="match status" value="1"/>
</dbReference>
<evidence type="ECO:0000313" key="3">
    <source>
        <dbReference type="Proteomes" id="UP000000393"/>
    </source>
</evidence>
<keyword evidence="3" id="KW-1185">Reference proteome</keyword>
<dbReference type="RefSeq" id="WP_013219180.1">
    <property type="nucleotide sequence ID" value="NC_014315.1"/>
</dbReference>
<dbReference type="STRING" id="105559.Nwat_0088"/>
<dbReference type="AlphaFoldDB" id="D8K873"/>
<accession>D8K873</accession>
<evidence type="ECO:0000256" key="1">
    <source>
        <dbReference type="SAM" id="SignalP"/>
    </source>
</evidence>
<dbReference type="eggNOG" id="COG0456">
    <property type="taxonomic scope" value="Bacteria"/>
</dbReference>
<organism evidence="2 3">
    <name type="scientific">Nitrosococcus watsoni (strain C-113)</name>
    <dbReference type="NCBI Taxonomy" id="105559"/>
    <lineage>
        <taxon>Bacteria</taxon>
        <taxon>Pseudomonadati</taxon>
        <taxon>Pseudomonadota</taxon>
        <taxon>Gammaproteobacteria</taxon>
        <taxon>Chromatiales</taxon>
        <taxon>Chromatiaceae</taxon>
        <taxon>Nitrosococcus</taxon>
    </lineage>
</organism>